<organism evidence="1 2">
    <name type="scientific">candidate division WOR-1 bacterium DG_54_3</name>
    <dbReference type="NCBI Taxonomy" id="1703775"/>
    <lineage>
        <taxon>Bacteria</taxon>
        <taxon>Bacillati</taxon>
        <taxon>Saganbacteria</taxon>
    </lineage>
</organism>
<evidence type="ECO:0000313" key="1">
    <source>
        <dbReference type="EMBL" id="KPJ63458.1"/>
    </source>
</evidence>
<protein>
    <recommendedName>
        <fullName evidence="3">N-acetyltransferase domain-containing protein</fullName>
    </recommendedName>
</protein>
<name>A0A0S7XLV2_UNCSA</name>
<dbReference type="PANTHER" id="PTHR31143">
    <property type="match status" value="1"/>
</dbReference>
<dbReference type="EMBL" id="LIZX01000235">
    <property type="protein sequence ID" value="KPJ63458.1"/>
    <property type="molecule type" value="Genomic_DNA"/>
</dbReference>
<dbReference type="AlphaFoldDB" id="A0A0S7XLV2"/>
<accession>A0A0S7XLV2</accession>
<dbReference type="InterPro" id="IPR016181">
    <property type="entry name" value="Acyl_CoA_acyltransferase"/>
</dbReference>
<sequence length="278" mass="32261">MIHKLIQKEYKKVHSLFAGPHLNLVIDAFVEGNSPGRIWVDDVVGPRTAFMWDKAHCYYLVGSAYNEKFNTELKKSIVKKIVPEAIEHNRFLFKVYYTSEVWESKIEAIFGTASPRKRERVLYTLQKLEIPEWRDKIPPGLCIRRIDGKLVKKTNLENIDDVLSEIESCWNSVDDFLRNGFGFCLMHDRVIACWCTAEYVSGKKCGIGIETAKEYRERGFAKLTTCAFVDYCISNNILPHWDSWKDNLPSIAVAEKIGFKKALDYAVYFGRFNKKNYF</sequence>
<proteinExistence type="predicted"/>
<comment type="caution">
    <text evidence="1">The sequence shown here is derived from an EMBL/GenBank/DDBJ whole genome shotgun (WGS) entry which is preliminary data.</text>
</comment>
<dbReference type="InterPro" id="IPR027365">
    <property type="entry name" value="GNAT_acetyltra_YdfB-like"/>
</dbReference>
<gene>
    <name evidence="1" type="ORF">AMJ44_14455</name>
</gene>
<dbReference type="PANTHER" id="PTHR31143:SF2">
    <property type="entry name" value="FR47-LIKE DOMAIN-CONTAINING PROTEIN-RELATED"/>
    <property type="match status" value="1"/>
</dbReference>
<evidence type="ECO:0000313" key="2">
    <source>
        <dbReference type="Proteomes" id="UP000051861"/>
    </source>
</evidence>
<dbReference type="Proteomes" id="UP000051861">
    <property type="component" value="Unassembled WGS sequence"/>
</dbReference>
<reference evidence="1 2" key="1">
    <citation type="journal article" date="2015" name="Microbiome">
        <title>Genomic resolution of linkages in carbon, nitrogen, and sulfur cycling among widespread estuary sediment bacteria.</title>
        <authorList>
            <person name="Baker B.J."/>
            <person name="Lazar C.S."/>
            <person name="Teske A.P."/>
            <person name="Dick G.J."/>
        </authorList>
    </citation>
    <scope>NUCLEOTIDE SEQUENCE [LARGE SCALE GENOMIC DNA]</scope>
    <source>
        <strain evidence="1">DG_54_3</strain>
    </source>
</reference>
<dbReference type="Pfam" id="PF12746">
    <property type="entry name" value="GNAT_acetyltran"/>
    <property type="match status" value="1"/>
</dbReference>
<dbReference type="Gene3D" id="3.40.630.30">
    <property type="match status" value="1"/>
</dbReference>
<dbReference type="SUPFAM" id="SSF55729">
    <property type="entry name" value="Acyl-CoA N-acyltransferases (Nat)"/>
    <property type="match status" value="1"/>
</dbReference>
<evidence type="ECO:0008006" key="3">
    <source>
        <dbReference type="Google" id="ProtNLM"/>
    </source>
</evidence>